<feature type="transmembrane region" description="Helical" evidence="1">
    <location>
        <begin position="75"/>
        <end position="93"/>
    </location>
</feature>
<sequence>MRLNLKNNLTKKTESIMIINQYLNKINFSKLGLLIILGFGWMEKIFVWEGVPEGIFKMVETNILTSWLTKLGPMGPNYFLGYFELIVFILLIVKEKYGALLSCLIFLTTLSFLINDFSFSIAKDFTMLGISIDLTLRHWGKKIGLSKN</sequence>
<reference evidence="2 3" key="2">
    <citation type="journal article" date="2022" name="Microorganisms">
        <title>Complete Genome Sequences of Two Flavobacterium ammonificans Strains and a Flavobacterium ammoniigenes Strain of Ammonifying Bacterioplankton Isolated from Surface River Water.</title>
        <authorList>
            <person name="Suda W."/>
            <person name="Ogata Y."/>
            <person name="Shindo C."/>
            <person name="Watanabe K."/>
        </authorList>
    </citation>
    <scope>NUCLEOTIDE SEQUENCE [LARGE SCALE GENOMIC DNA]</scope>
    <source>
        <strain evidence="2 3">GENT5</strain>
    </source>
</reference>
<protein>
    <recommendedName>
        <fullName evidence="4">DoxX family protein</fullName>
    </recommendedName>
</protein>
<keyword evidence="3" id="KW-1185">Reference proteome</keyword>
<reference evidence="2 3" key="1">
    <citation type="journal article" date="2022" name="Int. J. Syst. Evol. Microbiol.">
        <title>Flavobacterium ammonificans sp. nov. and Flavobacterium ammoniigenes sp. nov., ammonifying bacteria isolated from surface river water.</title>
        <authorList>
            <person name="Watanabe K."/>
            <person name="Kitamura T."/>
            <person name="Ogata Y."/>
            <person name="Shindo C."/>
            <person name="Suda W."/>
        </authorList>
    </citation>
    <scope>NUCLEOTIDE SEQUENCE [LARGE SCALE GENOMIC DNA]</scope>
    <source>
        <strain evidence="2 3">GENT5</strain>
    </source>
</reference>
<keyword evidence="1" id="KW-1133">Transmembrane helix</keyword>
<feature type="transmembrane region" description="Helical" evidence="1">
    <location>
        <begin position="100"/>
        <end position="121"/>
    </location>
</feature>
<evidence type="ECO:0008006" key="4">
    <source>
        <dbReference type="Google" id="ProtNLM"/>
    </source>
</evidence>
<evidence type="ECO:0000313" key="3">
    <source>
        <dbReference type="Proteomes" id="UP001319867"/>
    </source>
</evidence>
<accession>A0ABM7V439</accession>
<feature type="transmembrane region" description="Helical" evidence="1">
    <location>
        <begin position="21"/>
        <end position="42"/>
    </location>
</feature>
<keyword evidence="1" id="KW-0472">Membrane</keyword>
<gene>
    <name evidence="2" type="ORF">GENT5_06000</name>
</gene>
<evidence type="ECO:0000313" key="2">
    <source>
        <dbReference type="EMBL" id="BDB54295.1"/>
    </source>
</evidence>
<organism evidence="2 3">
    <name type="scientific">Flavobacterium ammoniigenes</name>
    <dbReference type="NCBI Taxonomy" id="1751095"/>
    <lineage>
        <taxon>Bacteria</taxon>
        <taxon>Pseudomonadati</taxon>
        <taxon>Bacteroidota</taxon>
        <taxon>Flavobacteriia</taxon>
        <taxon>Flavobacteriales</taxon>
        <taxon>Flavobacteriaceae</taxon>
        <taxon>Flavobacterium</taxon>
    </lineage>
</organism>
<keyword evidence="1" id="KW-0812">Transmembrane</keyword>
<proteinExistence type="predicted"/>
<dbReference type="EMBL" id="AP025184">
    <property type="protein sequence ID" value="BDB54295.1"/>
    <property type="molecule type" value="Genomic_DNA"/>
</dbReference>
<dbReference type="Proteomes" id="UP001319867">
    <property type="component" value="Chromosome"/>
</dbReference>
<evidence type="ECO:0000256" key="1">
    <source>
        <dbReference type="SAM" id="Phobius"/>
    </source>
</evidence>
<name>A0ABM7V439_9FLAO</name>